<keyword evidence="1" id="KW-0472">Membrane</keyword>
<reference evidence="2 3" key="1">
    <citation type="submission" date="2021-03" db="EMBL/GenBank/DDBJ databases">
        <title>Genomic Encyclopedia of Type Strains, Phase IV (KMG-IV): sequencing the most valuable type-strain genomes for metagenomic binning, comparative biology and taxonomic classification.</title>
        <authorList>
            <person name="Goeker M."/>
        </authorList>
    </citation>
    <scope>NUCLEOTIDE SEQUENCE [LARGE SCALE GENOMIC DNA]</scope>
    <source>
        <strain evidence="2 3">DSM 14349</strain>
    </source>
</reference>
<organism evidence="2 3">
    <name type="scientific">Paenibacillus turicensis</name>
    <dbReference type="NCBI Taxonomy" id="160487"/>
    <lineage>
        <taxon>Bacteria</taxon>
        <taxon>Bacillati</taxon>
        <taxon>Bacillota</taxon>
        <taxon>Bacilli</taxon>
        <taxon>Bacillales</taxon>
        <taxon>Paenibacillaceae</taxon>
        <taxon>Paenibacillus</taxon>
    </lineage>
</organism>
<sequence length="179" mass="20667">MKKFFAWIPLILFAILISYVTLPWLLIGLGGLLEDDPPVPEITYAEFPVRLEYEVNGQKKVVTDTVICEYDGVGWNEGQGKHRKWKRRLASGHERIFLEKIDESTGIYYAPRTAEYYMNDLKDYVVGGGLFPDALLYKKGGEPREFSIISADELLEKYKIKLIKWEDSPPIKNSFVEKK</sequence>
<accession>A0ABS4FLK4</accession>
<keyword evidence="1" id="KW-0812">Transmembrane</keyword>
<proteinExistence type="predicted"/>
<keyword evidence="1" id="KW-1133">Transmembrane helix</keyword>
<name>A0ABS4FLK4_9BACL</name>
<comment type="caution">
    <text evidence="2">The sequence shown here is derived from an EMBL/GenBank/DDBJ whole genome shotgun (WGS) entry which is preliminary data.</text>
</comment>
<dbReference type="Proteomes" id="UP001519272">
    <property type="component" value="Unassembled WGS sequence"/>
</dbReference>
<gene>
    <name evidence="2" type="ORF">J2Z32_000068</name>
</gene>
<evidence type="ECO:0000313" key="2">
    <source>
        <dbReference type="EMBL" id="MBP1903456.1"/>
    </source>
</evidence>
<feature type="transmembrane region" description="Helical" evidence="1">
    <location>
        <begin position="6"/>
        <end position="27"/>
    </location>
</feature>
<dbReference type="RefSeq" id="WP_210087165.1">
    <property type="nucleotide sequence ID" value="NZ_JAGGKG010000001.1"/>
</dbReference>
<protein>
    <submittedName>
        <fullName evidence="2">Uncharacterized protein</fullName>
    </submittedName>
</protein>
<keyword evidence="3" id="KW-1185">Reference proteome</keyword>
<dbReference type="EMBL" id="JAGGKG010000001">
    <property type="protein sequence ID" value="MBP1903456.1"/>
    <property type="molecule type" value="Genomic_DNA"/>
</dbReference>
<evidence type="ECO:0000313" key="3">
    <source>
        <dbReference type="Proteomes" id="UP001519272"/>
    </source>
</evidence>
<evidence type="ECO:0000256" key="1">
    <source>
        <dbReference type="SAM" id="Phobius"/>
    </source>
</evidence>